<dbReference type="STRING" id="410359.Pcal_0492"/>
<name>A3MTF3_PYRCJ</name>
<gene>
    <name evidence="2" type="ordered locus">Pcal_0492</name>
</gene>
<protein>
    <recommendedName>
        <fullName evidence="4">PaREP7</fullName>
    </recommendedName>
</protein>
<dbReference type="EMBL" id="CP000561">
    <property type="protein sequence ID" value="ABO07920.1"/>
    <property type="molecule type" value="Genomic_DNA"/>
</dbReference>
<dbReference type="Proteomes" id="UP000001431">
    <property type="component" value="Chromosome"/>
</dbReference>
<evidence type="ECO:0008006" key="4">
    <source>
        <dbReference type="Google" id="ProtNLM"/>
    </source>
</evidence>
<dbReference type="RefSeq" id="WP_011849178.1">
    <property type="nucleotide sequence ID" value="NC_009073.1"/>
</dbReference>
<evidence type="ECO:0000313" key="2">
    <source>
        <dbReference type="EMBL" id="ABO07920.1"/>
    </source>
</evidence>
<evidence type="ECO:0000256" key="1">
    <source>
        <dbReference type="SAM" id="Coils"/>
    </source>
</evidence>
<dbReference type="PANTHER" id="PTHR34314:SF6">
    <property type="entry name" value="DUF3782 DOMAIN-CONTAINING PROTEIN"/>
    <property type="match status" value="1"/>
</dbReference>
<dbReference type="GeneID" id="4909184"/>
<accession>A3MTF3</accession>
<dbReference type="KEGG" id="pcl:Pcal_0492"/>
<dbReference type="InterPro" id="IPR011335">
    <property type="entry name" value="Restrct_endonuc-II-like"/>
</dbReference>
<keyword evidence="3" id="KW-1185">Reference proteome</keyword>
<keyword evidence="1" id="KW-0175">Coiled coil</keyword>
<dbReference type="PANTHER" id="PTHR34314">
    <property type="entry name" value="CRENARCHAEAL PROTEIN, PUTATIVE-RELATED"/>
    <property type="match status" value="1"/>
</dbReference>
<dbReference type="HOGENOM" id="CLU_055579_0_0_2"/>
<organism evidence="2 3">
    <name type="scientific">Pyrobaculum calidifontis (strain DSM 21063 / JCM 11548 / VA1)</name>
    <dbReference type="NCBI Taxonomy" id="410359"/>
    <lineage>
        <taxon>Archaea</taxon>
        <taxon>Thermoproteota</taxon>
        <taxon>Thermoprotei</taxon>
        <taxon>Thermoproteales</taxon>
        <taxon>Thermoproteaceae</taxon>
        <taxon>Pyrobaculum</taxon>
    </lineage>
</organism>
<reference evidence="2" key="1">
    <citation type="submission" date="2007-02" db="EMBL/GenBank/DDBJ databases">
        <title>Complete sequence of Pyrobaculum calidifontis JCM 11548.</title>
        <authorList>
            <consortium name="US DOE Joint Genome Institute"/>
            <person name="Copeland A."/>
            <person name="Lucas S."/>
            <person name="Lapidus A."/>
            <person name="Barry K."/>
            <person name="Glavina del Rio T."/>
            <person name="Dalin E."/>
            <person name="Tice H."/>
            <person name="Pitluck S."/>
            <person name="Chain P."/>
            <person name="Malfatti S."/>
            <person name="Shin M."/>
            <person name="Vergez L."/>
            <person name="Schmutz J."/>
            <person name="Larimer F."/>
            <person name="Land M."/>
            <person name="Hauser L."/>
            <person name="Kyrpides N."/>
            <person name="Mikhailova N."/>
            <person name="Cozen A.E."/>
            <person name="Fitz-Gibbon S.T."/>
            <person name="House C.H."/>
            <person name="Saltikov C."/>
            <person name="Lowe T.M."/>
            <person name="Richardson P."/>
        </authorList>
    </citation>
    <scope>NUCLEOTIDE SEQUENCE [LARGE SCALE GENOMIC DNA]</scope>
    <source>
        <strain evidence="2">JCM 11548</strain>
    </source>
</reference>
<dbReference type="AlphaFoldDB" id="A3MTF3"/>
<sequence>MEPALKRQLLKLLEEDEEFRLAVAGLLGLREILEELRKLREDFNTLIKEQAKRWEENERRWRENEKRWEENEKRWEENERKWQENFRRWEEADKKFKWIMAALGEIRDSLGGAFEYYTANVVKALLAERGIICGIRVNVTLPVDGYREVDIFCPDPLVVGEATTSLKTVEEAEREVEKLLSAAEAAEKFTGKKTYLKVLAVENAPTEVVQHLQKRAKELEIYLIVGREY</sequence>
<dbReference type="SUPFAM" id="SSF52980">
    <property type="entry name" value="Restriction endonuclease-like"/>
    <property type="match status" value="1"/>
</dbReference>
<dbReference type="eggNOG" id="arCOG01426">
    <property type="taxonomic scope" value="Archaea"/>
</dbReference>
<feature type="coiled-coil region" evidence="1">
    <location>
        <begin position="29"/>
        <end position="85"/>
    </location>
</feature>
<proteinExistence type="predicted"/>
<dbReference type="OrthoDB" id="28108at2157"/>
<evidence type="ECO:0000313" key="3">
    <source>
        <dbReference type="Proteomes" id="UP000001431"/>
    </source>
</evidence>